<evidence type="ECO:0000256" key="3">
    <source>
        <dbReference type="ARBA" id="ARBA00023163"/>
    </source>
</evidence>
<keyword evidence="2" id="KW-0238">DNA-binding</keyword>
<dbReference type="AlphaFoldDB" id="A0A382HH39"/>
<dbReference type="InterPro" id="IPR036390">
    <property type="entry name" value="WH_DNA-bd_sf"/>
</dbReference>
<evidence type="ECO:0000256" key="1">
    <source>
        <dbReference type="ARBA" id="ARBA00023015"/>
    </source>
</evidence>
<keyword evidence="3" id="KW-0804">Transcription</keyword>
<dbReference type="EMBL" id="UINC01061245">
    <property type="protein sequence ID" value="SVB86618.1"/>
    <property type="molecule type" value="Genomic_DNA"/>
</dbReference>
<protein>
    <recommendedName>
        <fullName evidence="5">HTH arsR-type domain-containing protein</fullName>
    </recommendedName>
</protein>
<sequence>VRLMNMMGMPRSVGEIYGLLYFSEKPLPMDAIASRLGISIGSASQGLKNLRALKAIRSMYVAG</sequence>
<evidence type="ECO:0000256" key="2">
    <source>
        <dbReference type="ARBA" id="ARBA00023125"/>
    </source>
</evidence>
<feature type="non-terminal residue" evidence="4">
    <location>
        <position position="63"/>
    </location>
</feature>
<name>A0A382HH39_9ZZZZ</name>
<organism evidence="4">
    <name type="scientific">marine metagenome</name>
    <dbReference type="NCBI Taxonomy" id="408172"/>
    <lineage>
        <taxon>unclassified sequences</taxon>
        <taxon>metagenomes</taxon>
        <taxon>ecological metagenomes</taxon>
    </lineage>
</organism>
<accession>A0A382HH39</accession>
<evidence type="ECO:0008006" key="5">
    <source>
        <dbReference type="Google" id="ProtNLM"/>
    </source>
</evidence>
<dbReference type="PANTHER" id="PTHR38465:SF1">
    <property type="entry name" value="HTH-TYPE TRANSCRIPTIONAL REGULATOR MJ1563-RELATED"/>
    <property type="match status" value="1"/>
</dbReference>
<feature type="non-terminal residue" evidence="4">
    <location>
        <position position="1"/>
    </location>
</feature>
<dbReference type="InterPro" id="IPR052362">
    <property type="entry name" value="HTH-GbsR_regulator"/>
</dbReference>
<gene>
    <name evidence="4" type="ORF">METZ01_LOCUS239472</name>
</gene>
<dbReference type="Gene3D" id="1.10.10.10">
    <property type="entry name" value="Winged helix-like DNA-binding domain superfamily/Winged helix DNA-binding domain"/>
    <property type="match status" value="1"/>
</dbReference>
<dbReference type="SUPFAM" id="SSF46785">
    <property type="entry name" value="Winged helix' DNA-binding domain"/>
    <property type="match status" value="1"/>
</dbReference>
<dbReference type="InterPro" id="IPR036388">
    <property type="entry name" value="WH-like_DNA-bd_sf"/>
</dbReference>
<evidence type="ECO:0000313" key="4">
    <source>
        <dbReference type="EMBL" id="SVB86618.1"/>
    </source>
</evidence>
<proteinExistence type="predicted"/>
<dbReference type="PANTHER" id="PTHR38465">
    <property type="entry name" value="HTH-TYPE TRANSCRIPTIONAL REGULATOR MJ1563-RELATED"/>
    <property type="match status" value="1"/>
</dbReference>
<keyword evidence="1" id="KW-0805">Transcription regulation</keyword>
<reference evidence="4" key="1">
    <citation type="submission" date="2018-05" db="EMBL/GenBank/DDBJ databases">
        <authorList>
            <person name="Lanie J.A."/>
            <person name="Ng W.-L."/>
            <person name="Kazmierczak K.M."/>
            <person name="Andrzejewski T.M."/>
            <person name="Davidsen T.M."/>
            <person name="Wayne K.J."/>
            <person name="Tettelin H."/>
            <person name="Glass J.I."/>
            <person name="Rusch D."/>
            <person name="Podicherti R."/>
            <person name="Tsui H.-C.T."/>
            <person name="Winkler M.E."/>
        </authorList>
    </citation>
    <scope>NUCLEOTIDE SEQUENCE</scope>
</reference>
<dbReference type="GO" id="GO:0003677">
    <property type="term" value="F:DNA binding"/>
    <property type="evidence" value="ECO:0007669"/>
    <property type="project" value="UniProtKB-KW"/>
</dbReference>